<dbReference type="Proteomes" id="UP000007754">
    <property type="component" value="Chromosome 14"/>
</dbReference>
<dbReference type="GO" id="GO:0120293">
    <property type="term" value="C:dynein axonemal particle"/>
    <property type="evidence" value="ECO:0007669"/>
    <property type="project" value="UniProtKB-SubCell"/>
</dbReference>
<feature type="compositionally biased region" description="Basic and acidic residues" evidence="7">
    <location>
        <begin position="512"/>
        <end position="529"/>
    </location>
</feature>
<dbReference type="Pfam" id="PF00334">
    <property type="entry name" value="NDK"/>
    <property type="match status" value="1"/>
</dbReference>
<gene>
    <name evidence="9" type="primary">DNAAF8</name>
</gene>
<feature type="compositionally biased region" description="Basic and acidic residues" evidence="7">
    <location>
        <begin position="431"/>
        <end position="440"/>
    </location>
</feature>
<evidence type="ECO:0000256" key="6">
    <source>
        <dbReference type="PROSITE-ProRule" id="PRU00706"/>
    </source>
</evidence>
<dbReference type="OMA" id="PDVIWWR"/>
<dbReference type="SUPFAM" id="SSF54919">
    <property type="entry name" value="Nucleoside diphosphate kinase, NDK"/>
    <property type="match status" value="1"/>
</dbReference>
<dbReference type="PANTHER" id="PTHR35977:SF1">
    <property type="entry name" value="DYNEIN AXONEMAL ASSEMBLY FACTOR 8"/>
    <property type="match status" value="1"/>
</dbReference>
<comment type="caution">
    <text evidence="6">Lacks conserved residue(s) required for the propagation of feature annotation.</text>
</comment>
<evidence type="ECO:0000256" key="7">
    <source>
        <dbReference type="SAM" id="MobiDB-lite"/>
    </source>
</evidence>
<dbReference type="InterPro" id="IPR031531">
    <property type="entry name" value="DNAAF8"/>
</dbReference>
<dbReference type="InterPro" id="IPR034907">
    <property type="entry name" value="NDK-like_dom"/>
</dbReference>
<comment type="subcellular location">
    <subcellularLocation>
        <location evidence="3">Dynein axonemal particle</location>
    </subcellularLocation>
</comment>
<feature type="region of interest" description="Disordered" evidence="7">
    <location>
        <begin position="431"/>
        <end position="529"/>
    </location>
</feature>
<dbReference type="SMART" id="SM00562">
    <property type="entry name" value="NDK"/>
    <property type="match status" value="1"/>
</dbReference>
<dbReference type="InterPro" id="IPR036850">
    <property type="entry name" value="NDK-like_dom_sf"/>
</dbReference>
<comment type="function">
    <text evidence="2">In cyliated cells, dynein axonemal particle-specific protein required for deployment of ODA to the axoneme. Interacts with outer dynein arm (ODA) subunits.</text>
</comment>
<feature type="domain" description="Nucleoside diphosphate kinase-like" evidence="8">
    <location>
        <begin position="1312"/>
        <end position="1452"/>
    </location>
</feature>
<dbReference type="GeneTree" id="ENSGT00940000176030"/>
<accession>A0A674H5U7</accession>
<dbReference type="PROSITE" id="PS51374">
    <property type="entry name" value="NDPK_LIKE"/>
    <property type="match status" value="1"/>
</dbReference>
<proteinExistence type="inferred from homology"/>
<feature type="compositionally biased region" description="Acidic residues" evidence="7">
    <location>
        <begin position="369"/>
        <end position="385"/>
    </location>
</feature>
<evidence type="ECO:0000313" key="9">
    <source>
        <dbReference type="Ensembl" id="ENSTGUP00000029868.1"/>
    </source>
</evidence>
<dbReference type="CTD" id="146562"/>
<reference evidence="9 10" key="1">
    <citation type="journal article" date="2010" name="Nature">
        <title>The genome of a songbird.</title>
        <authorList>
            <person name="Warren W.C."/>
            <person name="Clayton D.F."/>
            <person name="Ellegren H."/>
            <person name="Arnold A.P."/>
            <person name="Hillier L.W."/>
            <person name="Kunstner A."/>
            <person name="Searle S."/>
            <person name="White S."/>
            <person name="Vilella A.J."/>
            <person name="Fairley S."/>
            <person name="Heger A."/>
            <person name="Kong L."/>
            <person name="Ponting C.P."/>
            <person name="Jarvis E.D."/>
            <person name="Mello C.V."/>
            <person name="Minx P."/>
            <person name="Lovell P."/>
            <person name="Velho T.A."/>
            <person name="Ferris M."/>
            <person name="Balakrishnan C.N."/>
            <person name="Sinha S."/>
            <person name="Blatti C."/>
            <person name="London S.E."/>
            <person name="Li Y."/>
            <person name="Lin Y.C."/>
            <person name="George J."/>
            <person name="Sweedler J."/>
            <person name="Southey B."/>
            <person name="Gunaratne P."/>
            <person name="Watson M."/>
            <person name="Nam K."/>
            <person name="Backstrom N."/>
            <person name="Smeds L."/>
            <person name="Nabholz B."/>
            <person name="Itoh Y."/>
            <person name="Whitney O."/>
            <person name="Pfenning A.R."/>
            <person name="Howard J."/>
            <person name="Volker M."/>
            <person name="Skinner B.M."/>
            <person name="Griffin D.K."/>
            <person name="Ye L."/>
            <person name="McLaren W.M."/>
            <person name="Flicek P."/>
            <person name="Quesada V."/>
            <person name="Velasco G."/>
            <person name="Lopez-Otin C."/>
            <person name="Puente X.S."/>
            <person name="Olender T."/>
            <person name="Lancet D."/>
            <person name="Smit A.F."/>
            <person name="Hubley R."/>
            <person name="Konkel M.K."/>
            <person name="Walker J.A."/>
            <person name="Batzer M.A."/>
            <person name="Gu W."/>
            <person name="Pollock D.D."/>
            <person name="Chen L."/>
            <person name="Cheng Z."/>
            <person name="Eichler E.E."/>
            <person name="Stapley J."/>
            <person name="Slate J."/>
            <person name="Ekblom R."/>
            <person name="Birkhead T."/>
            <person name="Burke T."/>
            <person name="Burt D."/>
            <person name="Scharff C."/>
            <person name="Adam I."/>
            <person name="Richard H."/>
            <person name="Sultan M."/>
            <person name="Soldatov A."/>
            <person name="Lehrach H."/>
            <person name="Edwards S.V."/>
            <person name="Yang S.P."/>
            <person name="Li X."/>
            <person name="Graves T."/>
            <person name="Fulton L."/>
            <person name="Nelson J."/>
            <person name="Chinwalla A."/>
            <person name="Hou S."/>
            <person name="Mardis E.R."/>
            <person name="Wilson R.K."/>
        </authorList>
    </citation>
    <scope>NUCLEOTIDE SEQUENCE [LARGE SCALE GENOMIC DNA]</scope>
</reference>
<evidence type="ECO:0000256" key="4">
    <source>
        <dbReference type="ARBA" id="ARBA00024428"/>
    </source>
</evidence>
<reference evidence="9" key="2">
    <citation type="submission" date="2025-08" db="UniProtKB">
        <authorList>
            <consortium name="Ensembl"/>
        </authorList>
    </citation>
    <scope>IDENTIFICATION</scope>
</reference>
<name>A0A674H5U7_TAEGU</name>
<evidence type="ECO:0000256" key="1">
    <source>
        <dbReference type="ARBA" id="ARBA00022490"/>
    </source>
</evidence>
<dbReference type="OrthoDB" id="2162449at2759"/>
<dbReference type="InParanoid" id="A0A674H5U7"/>
<evidence type="ECO:0000256" key="3">
    <source>
        <dbReference type="ARBA" id="ARBA00024190"/>
    </source>
</evidence>
<evidence type="ECO:0000256" key="2">
    <source>
        <dbReference type="ARBA" id="ARBA00024177"/>
    </source>
</evidence>
<sequence>MASEAQSEDAEHAAEPPAAPVQGNRTFQWGSFLAAVKDHLPSLDSDSSTSDCESDEELFIFQRDLPNLIPDLSEELMRFSLEDSQEQQIQETERLPWEIWKRNLESFDFQEETDGAQIIAKEDVQMIEDGAPEPASQTEEMPSQKRAVLEESPSDSTDHLEEKEMGRTQAKEKVNSWLNTAVSVGELYSKEERKKLIETKILTKILVEPSPKQDVKPRSHGISNSLGRFAKDETSSAEYLGEVTPLSLQNIEKWDVDKNLEELEQQGDKTRAFFPADYETFRRKHEDEFMEKLGGLCARQSRAVSPPCGRPSAKLCSFQGQQDNKDVALLSSPPSSLRMGRMSFQGLPKPATVYIDLRDAEPQKSVTVPEEEQSASDSSSSEEETVEIKDEAERIMRNCSGKSLLLQQLRAAHKEALELLHKTSVPAEKLCPERLEDRGSSNKSQNQSCKVRQETNEVVPRKLMSLEPGKESPPFSSCGGNGADTEKENKMEAEEIQNAGNAPECPLITAELPRREGRERELSQKEEEMKERQRRCRLQEQLEQWQPQRSVCGKQPMAENTPLLFHREASFLPAIDTLPGSYSVKKEVMLMTIWLASCGQVAMDQCEGQVPDKVLGAANIYVALVTWLLSLVPPVKRKDGPKAPFEVMGLQQAWREEGLALYACLVAPEEPSAQSCPQAQESGTAEHLQGTSSFYQKISAFLTSTWLPDLIWWRDELASHFQSQLCPLYPAIPSVLLSNITAVNPDPQAVEKAFAVPKGFYWQTVESDDKHFPDSSAMEACRDTDTKVAMVLLFEALFRNPLETHHTLQLLLGSGLDVCGLRLLYPGQDLLLSSSEKLPSSYTSEPGKVPPVLALGVRGPKAHSILQDITQSSGRARSQAEPVVSLPLPSRLHRELCLWFGGRAAGILSPPSRSQRPSPAGAGADEEKVDLQGLMLPRPPAMLVSTTKGDIILLVSPVVPPCAYGAVLSTCARRGFVLQGLRQLQLSAQQGLVLGMAAGQIAVFCPGKSSSSPAGPAGGEVPGGPRRHCLVLLLRKENATHHIPALLTGLMEELAEAGLGSRLSIPPAAAGEEPSLCFHGAPYGAAALHSLGGNLSAVPEPHHIPLDFLCHRAYAAEPGMEQVVMLTVVGMQAMKRAGELLQQILLPGLRDQSWSAAEPDSGLELLGLKWLPHLTGCQAREMTPFEAGDTPWQSSLDTLMSSPVLVCALRGIDAFRALGAALEGWTQGRDRLSTGDSLPQAFMALTPEVTFRQAILFFTEADLVTDAEHRPALKFLPPPGSSSRTGEKTTVGESWRCRAESLFSFLQAGAQVLCTVLLIKPGVWSRRLPSILRDLHLERFSVVGMKHLELAVPAATTLLPRQEQQDPAAVEAHCTYLTSGTALVLCLQRPNAVKKLMDLLGPEDPQLAQALDPCLWRAQYGTSTVQNGFYGSRSYAMAVRDVKLFFPEGLCCAQCQPVQEQEIHNLKHDPVLSLGIRKQHKTPTHAPGRHPSVLGSEQPGSPGQALLEQLCQSTCLVLPGIILQGSEPPPYVALLEELVGRGFVLAGARLAVLDSPQALYISQMLSRAKGSVAAKCSLLKDGLCLVLAAQWDSAVTSLSSLLDSACWQNQSVLDTAEHLLYPQNENQAQELLCCFFDSVTSESIHRIECQDW</sequence>
<dbReference type="Pfam" id="PF15773">
    <property type="entry name" value="DAAP1"/>
    <property type="match status" value="1"/>
</dbReference>
<evidence type="ECO:0000259" key="8">
    <source>
        <dbReference type="SMART" id="SM00562"/>
    </source>
</evidence>
<feature type="region of interest" description="Disordered" evidence="7">
    <location>
        <begin position="1"/>
        <end position="24"/>
    </location>
</feature>
<evidence type="ECO:0000313" key="10">
    <source>
        <dbReference type="Proteomes" id="UP000007754"/>
    </source>
</evidence>
<dbReference type="GO" id="GO:0070840">
    <property type="term" value="F:dynein complex binding"/>
    <property type="evidence" value="ECO:0007669"/>
    <property type="project" value="InterPro"/>
</dbReference>
<feature type="compositionally biased region" description="Polar residues" evidence="7">
    <location>
        <begin position="441"/>
        <end position="450"/>
    </location>
</feature>
<protein>
    <recommendedName>
        <fullName evidence="4">Dynein axonemal assembly factor 8</fullName>
    </recommendedName>
    <alternativeName>
        <fullName evidence="5">Dynein axonemal-associated protein 1</fullName>
    </alternativeName>
</protein>
<feature type="compositionally biased region" description="Basic and acidic residues" evidence="7">
    <location>
        <begin position="484"/>
        <end position="493"/>
    </location>
</feature>
<organism evidence="9 10">
    <name type="scientific">Taeniopygia guttata</name>
    <name type="common">Zebra finch</name>
    <name type="synonym">Poephila guttata</name>
    <dbReference type="NCBI Taxonomy" id="59729"/>
    <lineage>
        <taxon>Eukaryota</taxon>
        <taxon>Metazoa</taxon>
        <taxon>Chordata</taxon>
        <taxon>Craniata</taxon>
        <taxon>Vertebrata</taxon>
        <taxon>Euteleostomi</taxon>
        <taxon>Archelosauria</taxon>
        <taxon>Archosauria</taxon>
        <taxon>Dinosauria</taxon>
        <taxon>Saurischia</taxon>
        <taxon>Theropoda</taxon>
        <taxon>Coelurosauria</taxon>
        <taxon>Aves</taxon>
        <taxon>Neognathae</taxon>
        <taxon>Neoaves</taxon>
        <taxon>Telluraves</taxon>
        <taxon>Australaves</taxon>
        <taxon>Passeriformes</taxon>
        <taxon>Passeroidea</taxon>
        <taxon>Estrildidae</taxon>
        <taxon>Estrildinae</taxon>
        <taxon>Taeniopygia</taxon>
    </lineage>
</organism>
<dbReference type="KEGG" id="tgu:115497182"/>
<keyword evidence="1" id="KW-0963">Cytoplasm</keyword>
<evidence type="ECO:0000256" key="5">
    <source>
        <dbReference type="ARBA" id="ARBA00030565"/>
    </source>
</evidence>
<feature type="compositionally biased region" description="Basic and acidic residues" evidence="7">
    <location>
        <begin position="156"/>
        <end position="170"/>
    </location>
</feature>
<comment type="similarity">
    <text evidence="6">Belongs to the NDK family.</text>
</comment>
<feature type="region of interest" description="Disordered" evidence="7">
    <location>
        <begin position="1479"/>
        <end position="1500"/>
    </location>
</feature>
<dbReference type="Ensembl" id="ENSTGUT00000040916.1">
    <property type="protein sequence ID" value="ENSTGUP00000029868.1"/>
    <property type="gene ID" value="ENSTGUG00000022337.1"/>
</dbReference>
<dbReference type="PANTHER" id="PTHR35977">
    <property type="entry name" value="CHROMOSOME 16 OPEN READING FRAME 71"/>
    <property type="match status" value="1"/>
</dbReference>
<feature type="region of interest" description="Disordered" evidence="7">
    <location>
        <begin position="362"/>
        <end position="387"/>
    </location>
</feature>
<feature type="region of interest" description="Disordered" evidence="7">
    <location>
        <begin position="132"/>
        <end position="170"/>
    </location>
</feature>
<keyword evidence="10" id="KW-1185">Reference proteome</keyword>
<dbReference type="Gene3D" id="3.30.70.141">
    <property type="entry name" value="Nucleoside diphosphate kinase-like domain"/>
    <property type="match status" value="1"/>
</dbReference>
<reference evidence="9" key="3">
    <citation type="submission" date="2025-09" db="UniProtKB">
        <authorList>
            <consortium name="Ensembl"/>
        </authorList>
    </citation>
    <scope>IDENTIFICATION</scope>
</reference>